<accession>A0A4C1XTU9</accession>
<comment type="caution">
    <text evidence="1">The sequence shown here is derived from an EMBL/GenBank/DDBJ whole genome shotgun (WGS) entry which is preliminary data.</text>
</comment>
<name>A0A4C1XTU9_EUMVA</name>
<protein>
    <submittedName>
        <fullName evidence="1">Uncharacterized protein</fullName>
    </submittedName>
</protein>
<evidence type="ECO:0000313" key="1">
    <source>
        <dbReference type="EMBL" id="GBP65617.1"/>
    </source>
</evidence>
<proteinExistence type="predicted"/>
<dbReference type="Proteomes" id="UP000299102">
    <property type="component" value="Unassembled WGS sequence"/>
</dbReference>
<dbReference type="AlphaFoldDB" id="A0A4C1XTU9"/>
<gene>
    <name evidence="1" type="ORF">EVAR_47222_1</name>
</gene>
<feature type="non-terminal residue" evidence="1">
    <location>
        <position position="69"/>
    </location>
</feature>
<evidence type="ECO:0000313" key="2">
    <source>
        <dbReference type="Proteomes" id="UP000299102"/>
    </source>
</evidence>
<sequence length="69" mass="8015">MNYGLIMCGITKFCDDPMSSCAMCQQLRRRGMFYSESKDGKRKLGRKSSDTKVFRNDKWKDAILSPQRV</sequence>
<dbReference type="EMBL" id="BGZK01000934">
    <property type="protein sequence ID" value="GBP65617.1"/>
    <property type="molecule type" value="Genomic_DNA"/>
</dbReference>
<keyword evidence="2" id="KW-1185">Reference proteome</keyword>
<organism evidence="1 2">
    <name type="scientific">Eumeta variegata</name>
    <name type="common">Bagworm moth</name>
    <name type="synonym">Eumeta japonica</name>
    <dbReference type="NCBI Taxonomy" id="151549"/>
    <lineage>
        <taxon>Eukaryota</taxon>
        <taxon>Metazoa</taxon>
        <taxon>Ecdysozoa</taxon>
        <taxon>Arthropoda</taxon>
        <taxon>Hexapoda</taxon>
        <taxon>Insecta</taxon>
        <taxon>Pterygota</taxon>
        <taxon>Neoptera</taxon>
        <taxon>Endopterygota</taxon>
        <taxon>Lepidoptera</taxon>
        <taxon>Glossata</taxon>
        <taxon>Ditrysia</taxon>
        <taxon>Tineoidea</taxon>
        <taxon>Psychidae</taxon>
        <taxon>Oiketicinae</taxon>
        <taxon>Eumeta</taxon>
    </lineage>
</organism>
<reference evidence="1 2" key="1">
    <citation type="journal article" date="2019" name="Commun. Biol.">
        <title>The bagworm genome reveals a unique fibroin gene that provides high tensile strength.</title>
        <authorList>
            <person name="Kono N."/>
            <person name="Nakamura H."/>
            <person name="Ohtoshi R."/>
            <person name="Tomita M."/>
            <person name="Numata K."/>
            <person name="Arakawa K."/>
        </authorList>
    </citation>
    <scope>NUCLEOTIDE SEQUENCE [LARGE SCALE GENOMIC DNA]</scope>
</reference>